<sequence>MLDRVNSSDPAPPRAARTRAARQQRIVEHVLAQHSASAAELVELTGVSLMTVHRDVDELARRGLVRKFRGGVSAQPTSVFESHSEYRRTVRLAEKNAIAAAALAMVEPGSSIMVDDSTTALALVRRLEEVGPLTVVTNYLPALEMLKEMSEVRLIALGGEHSRTHDSFNGIACMESIAAMSVDAAFVSTSSMTGSMTYHQEQEVVLVKRAMLESAARTVLLMDGSKAPRRALHQLLPLDRFDDLVVDEQMAEPLVVEMREHVRVTVAPQHPE</sequence>
<dbReference type="InterPro" id="IPR036390">
    <property type="entry name" value="WH_DNA-bd_sf"/>
</dbReference>
<keyword evidence="3" id="KW-0804">Transcription</keyword>
<dbReference type="PRINTS" id="PR00037">
    <property type="entry name" value="HTHLACR"/>
</dbReference>
<keyword evidence="2 5" id="KW-0238">DNA-binding</keyword>
<evidence type="ECO:0000259" key="4">
    <source>
        <dbReference type="PROSITE" id="PS51000"/>
    </source>
</evidence>
<comment type="caution">
    <text evidence="5">The sequence shown here is derived from an EMBL/GenBank/DDBJ whole genome shotgun (WGS) entry which is preliminary data.</text>
</comment>
<evidence type="ECO:0000256" key="3">
    <source>
        <dbReference type="ARBA" id="ARBA00023163"/>
    </source>
</evidence>
<dbReference type="Pfam" id="PF00455">
    <property type="entry name" value="DeoRC"/>
    <property type="match status" value="1"/>
</dbReference>
<gene>
    <name evidence="5" type="ORF">GCM10023200_25410</name>
</gene>
<proteinExistence type="predicted"/>
<keyword evidence="6" id="KW-1185">Reference proteome</keyword>
<dbReference type="EMBL" id="BAABHO010000017">
    <property type="protein sequence ID" value="GAA4789585.1"/>
    <property type="molecule type" value="Genomic_DNA"/>
</dbReference>
<dbReference type="PANTHER" id="PTHR30363">
    <property type="entry name" value="HTH-TYPE TRANSCRIPTIONAL REGULATOR SRLR-RELATED"/>
    <property type="match status" value="1"/>
</dbReference>
<dbReference type="PANTHER" id="PTHR30363:SF44">
    <property type="entry name" value="AGA OPERON TRANSCRIPTIONAL REPRESSOR-RELATED"/>
    <property type="match status" value="1"/>
</dbReference>
<keyword evidence="1" id="KW-0805">Transcription regulation</keyword>
<dbReference type="SUPFAM" id="SSF100950">
    <property type="entry name" value="NagB/RpiA/CoA transferase-like"/>
    <property type="match status" value="1"/>
</dbReference>
<dbReference type="Pfam" id="PF08220">
    <property type="entry name" value="HTH_DeoR"/>
    <property type="match status" value="1"/>
</dbReference>
<evidence type="ECO:0000313" key="6">
    <source>
        <dbReference type="Proteomes" id="UP001500928"/>
    </source>
</evidence>
<dbReference type="InterPro" id="IPR050313">
    <property type="entry name" value="Carb_Metab_HTH_regulators"/>
</dbReference>
<dbReference type="Proteomes" id="UP001500928">
    <property type="component" value="Unassembled WGS sequence"/>
</dbReference>
<reference evidence="6" key="1">
    <citation type="journal article" date="2019" name="Int. J. Syst. Evol. Microbiol.">
        <title>The Global Catalogue of Microorganisms (GCM) 10K type strain sequencing project: providing services to taxonomists for standard genome sequencing and annotation.</title>
        <authorList>
            <consortium name="The Broad Institute Genomics Platform"/>
            <consortium name="The Broad Institute Genome Sequencing Center for Infectious Disease"/>
            <person name="Wu L."/>
            <person name="Ma J."/>
        </authorList>
    </citation>
    <scope>NUCLEOTIDE SEQUENCE [LARGE SCALE GENOMIC DNA]</scope>
    <source>
        <strain evidence="6">JCM 17979</strain>
    </source>
</reference>
<dbReference type="SUPFAM" id="SSF46785">
    <property type="entry name" value="Winged helix' DNA-binding domain"/>
    <property type="match status" value="1"/>
</dbReference>
<organism evidence="5 6">
    <name type="scientific">Actinomycetospora chlora</name>
    <dbReference type="NCBI Taxonomy" id="663608"/>
    <lineage>
        <taxon>Bacteria</taxon>
        <taxon>Bacillati</taxon>
        <taxon>Actinomycetota</taxon>
        <taxon>Actinomycetes</taxon>
        <taxon>Pseudonocardiales</taxon>
        <taxon>Pseudonocardiaceae</taxon>
        <taxon>Actinomycetospora</taxon>
    </lineage>
</organism>
<dbReference type="InterPro" id="IPR036388">
    <property type="entry name" value="WH-like_DNA-bd_sf"/>
</dbReference>
<evidence type="ECO:0000256" key="1">
    <source>
        <dbReference type="ARBA" id="ARBA00023015"/>
    </source>
</evidence>
<dbReference type="InterPro" id="IPR001034">
    <property type="entry name" value="DeoR_HTH"/>
</dbReference>
<dbReference type="SMART" id="SM01134">
    <property type="entry name" value="DeoRC"/>
    <property type="match status" value="1"/>
</dbReference>
<dbReference type="InterPro" id="IPR037171">
    <property type="entry name" value="NagB/RpiA_transferase-like"/>
</dbReference>
<dbReference type="SMART" id="SM00420">
    <property type="entry name" value="HTH_DEOR"/>
    <property type="match status" value="1"/>
</dbReference>
<dbReference type="InterPro" id="IPR014036">
    <property type="entry name" value="DeoR-like_C"/>
</dbReference>
<dbReference type="InterPro" id="IPR018356">
    <property type="entry name" value="Tscrpt_reg_HTH_DeoR_CS"/>
</dbReference>
<protein>
    <submittedName>
        <fullName evidence="5">DeoR/GlpR family DNA-binding transcription regulator</fullName>
    </submittedName>
</protein>
<evidence type="ECO:0000256" key="2">
    <source>
        <dbReference type="ARBA" id="ARBA00023125"/>
    </source>
</evidence>
<evidence type="ECO:0000313" key="5">
    <source>
        <dbReference type="EMBL" id="GAA4789585.1"/>
    </source>
</evidence>
<feature type="domain" description="HTH deoR-type" evidence="4">
    <location>
        <begin position="19"/>
        <end position="74"/>
    </location>
</feature>
<dbReference type="GO" id="GO:0003677">
    <property type="term" value="F:DNA binding"/>
    <property type="evidence" value="ECO:0007669"/>
    <property type="project" value="UniProtKB-KW"/>
</dbReference>
<accession>A0ABP9B4V0</accession>
<name>A0ABP9B4V0_9PSEU</name>
<dbReference type="PROSITE" id="PS51000">
    <property type="entry name" value="HTH_DEOR_2"/>
    <property type="match status" value="1"/>
</dbReference>
<dbReference type="PROSITE" id="PS00894">
    <property type="entry name" value="HTH_DEOR_1"/>
    <property type="match status" value="1"/>
</dbReference>
<dbReference type="Gene3D" id="1.10.10.10">
    <property type="entry name" value="Winged helix-like DNA-binding domain superfamily/Winged helix DNA-binding domain"/>
    <property type="match status" value="1"/>
</dbReference>